<keyword evidence="4" id="KW-1185">Reference proteome</keyword>
<reference evidence="3" key="1">
    <citation type="submission" date="2022-10" db="EMBL/GenBank/DDBJ databases">
        <title>Novel sulphate-reducing endosymbionts in the free-living metamonad Anaeramoeba.</title>
        <authorList>
            <person name="Jerlstrom-Hultqvist J."/>
            <person name="Cepicka I."/>
            <person name="Gallot-Lavallee L."/>
            <person name="Salas-Leiva D."/>
            <person name="Curtis B.A."/>
            <person name="Zahonova K."/>
            <person name="Pipaliya S."/>
            <person name="Dacks J."/>
            <person name="Roger A.J."/>
        </authorList>
    </citation>
    <scope>NUCLEOTIDE SEQUENCE</scope>
    <source>
        <strain evidence="3">BMAN</strain>
    </source>
</reference>
<accession>A0A9Q0LPH6</accession>
<dbReference type="PANTHER" id="PTHR22895">
    <property type="entry name" value="ARMADILLO REPEAT-CONTAINING PROTEIN 6"/>
    <property type="match status" value="1"/>
</dbReference>
<name>A0A9Q0LPH6_ANAIG</name>
<dbReference type="InterPro" id="IPR016024">
    <property type="entry name" value="ARM-type_fold"/>
</dbReference>
<comment type="caution">
    <text evidence="3">The sequence shown here is derived from an EMBL/GenBank/DDBJ whole genome shotgun (WGS) entry which is preliminary data.</text>
</comment>
<evidence type="ECO:0000313" key="4">
    <source>
        <dbReference type="Proteomes" id="UP001149090"/>
    </source>
</evidence>
<dbReference type="PROSITE" id="PS50176">
    <property type="entry name" value="ARM_REPEAT"/>
    <property type="match status" value="2"/>
</dbReference>
<dbReference type="PANTHER" id="PTHR22895:SF0">
    <property type="entry name" value="ARMADILLO REPEAT-CONTAINING PROTEIN 6"/>
    <property type="match status" value="1"/>
</dbReference>
<keyword evidence="1" id="KW-0677">Repeat</keyword>
<organism evidence="3 4">
    <name type="scientific">Anaeramoeba ignava</name>
    <name type="common">Anaerobic marine amoeba</name>
    <dbReference type="NCBI Taxonomy" id="1746090"/>
    <lineage>
        <taxon>Eukaryota</taxon>
        <taxon>Metamonada</taxon>
        <taxon>Anaeramoebidae</taxon>
        <taxon>Anaeramoeba</taxon>
    </lineage>
</organism>
<sequence>MKIVQLGGIETIIKSMENFPNEPEIQENAILAFSSICEKKENRSSFVNLGGIPPIIKILTNFPNLYEVIINALLILVFVVSNPRVAKQIEEFQGIKAIIKTFQKFKEGEIITRLCALNLANFCAESEVNRIKIRDLNGIELIIEEMKKHQFSDNQEFCCLALFNLAGNSTNRIKITENGGVSLLLKALTNHGNSVNLNFYAIKALSRLSLYSEAKNQIQNLNVWRIVEERLTIFGTDPRIYSAGNELYTNLLIRDDFY</sequence>
<evidence type="ECO:0000256" key="2">
    <source>
        <dbReference type="PROSITE-ProRule" id="PRU00259"/>
    </source>
</evidence>
<evidence type="ECO:0000313" key="3">
    <source>
        <dbReference type="EMBL" id="KAJ5076593.1"/>
    </source>
</evidence>
<dbReference type="OrthoDB" id="449062at2759"/>
<feature type="repeat" description="ARM" evidence="2">
    <location>
        <begin position="179"/>
        <end position="223"/>
    </location>
</feature>
<dbReference type="Gene3D" id="1.25.10.10">
    <property type="entry name" value="Leucine-rich Repeat Variant"/>
    <property type="match status" value="1"/>
</dbReference>
<dbReference type="EMBL" id="JAPDFW010000060">
    <property type="protein sequence ID" value="KAJ5076593.1"/>
    <property type="molecule type" value="Genomic_DNA"/>
</dbReference>
<dbReference type="InterPro" id="IPR011989">
    <property type="entry name" value="ARM-like"/>
</dbReference>
<gene>
    <name evidence="3" type="ORF">M0811_06173</name>
</gene>
<protein>
    <submittedName>
        <fullName evidence="3">Protein aardvark</fullName>
    </submittedName>
</protein>
<evidence type="ECO:0000256" key="1">
    <source>
        <dbReference type="ARBA" id="ARBA00022737"/>
    </source>
</evidence>
<dbReference type="SMART" id="SM00185">
    <property type="entry name" value="ARM"/>
    <property type="match status" value="5"/>
</dbReference>
<feature type="repeat" description="ARM" evidence="2">
    <location>
        <begin position="7"/>
        <end position="51"/>
    </location>
</feature>
<dbReference type="AlphaFoldDB" id="A0A9Q0LPH6"/>
<dbReference type="SUPFAM" id="SSF48371">
    <property type="entry name" value="ARM repeat"/>
    <property type="match status" value="1"/>
</dbReference>
<dbReference type="InterPro" id="IPR000225">
    <property type="entry name" value="Armadillo"/>
</dbReference>
<dbReference type="Proteomes" id="UP001149090">
    <property type="component" value="Unassembled WGS sequence"/>
</dbReference>
<proteinExistence type="predicted"/>